<feature type="transmembrane region" description="Helical" evidence="6">
    <location>
        <begin position="265"/>
        <end position="283"/>
    </location>
</feature>
<feature type="transmembrane region" description="Helical" evidence="6">
    <location>
        <begin position="538"/>
        <end position="556"/>
    </location>
</feature>
<proteinExistence type="predicted"/>
<evidence type="ECO:0000313" key="10">
    <source>
        <dbReference type="Proteomes" id="UP000245631"/>
    </source>
</evidence>
<dbReference type="NCBIfam" id="TIGR01974">
    <property type="entry name" value="NDH_I_L"/>
    <property type="match status" value="1"/>
</dbReference>
<dbReference type="InterPro" id="IPR001516">
    <property type="entry name" value="Proton_antipo_N"/>
</dbReference>
<dbReference type="GO" id="GO:0016020">
    <property type="term" value="C:membrane"/>
    <property type="evidence" value="ECO:0007669"/>
    <property type="project" value="UniProtKB-SubCell"/>
</dbReference>
<dbReference type="EMBL" id="QGGH01000006">
    <property type="protein sequence ID" value="PWJ89770.1"/>
    <property type="molecule type" value="Genomic_DNA"/>
</dbReference>
<sequence length="657" mass="71732">MYQAIVFLPLLGFLIVGLFGTSLGAKASEYITSGFLVIAAVLSWVAFFTVGFGHGEVFTVPVMRWIQSGGLEASWALRIDTLTVVMLVVVNTVSALVHIYSIGYMHHDPNRPRFFAYLSLFTFAMLMLVTADNLVQMFFGWEGVGLASYLLIGFWYKKPSANAAAIKAFVVNRVGDFGFALGIFGLFVLFGSVNLGTIFANAATFIPAEGAPQGAAVLTFLGHALDKQSAMTIVCLLLFMGAMGKSAQVPLHTWLPDAMEGPTPVSALIHAATMVTAGVFMLARLSPLFELSHSALTVVTFIGAFTAFFAATVGLVQNDIKRVIAYSTCSQLGYMFVALGVGAYGAAIFHLFTHAFFKALLFLGSGSVIHAVSDEQDMRKMGGLRKLIPTTYWMMVIGTLALTGVGIPVTVIGTAGFFSKDAIIESAFAGHNSVAGFAFILLVIAACFTSFYSWRLIFMTFHGKPRASHEVMHHVHESPPVMLVPLFILAAGALFAGIIFHGAFIGEGYAEFWKASLFTLPENHILHEIHELPLWVELSPFIAMLIGFALAWKFYIRSPEMPVNLAAHHRGLYAFLLNKWYFDELYDFLFVRPAKRLGHFLWKTGDGTIIDGLGPDGISARVVDVTNRVVKLQTGYLYHYAFAMLIGVAALVTWMML</sequence>
<evidence type="ECO:0000256" key="5">
    <source>
        <dbReference type="RuleBase" id="RU000320"/>
    </source>
</evidence>
<comment type="subcellular location">
    <subcellularLocation>
        <location evidence="1">Endomembrane system</location>
        <topology evidence="1">Multi-pass membrane protein</topology>
    </subcellularLocation>
    <subcellularLocation>
        <location evidence="5">Membrane</location>
        <topology evidence="5">Multi-pass membrane protein</topology>
    </subcellularLocation>
</comment>
<dbReference type="AlphaFoldDB" id="A0A8E3B4C2"/>
<feature type="transmembrane region" description="Helical" evidence="6">
    <location>
        <begin position="114"/>
        <end position="131"/>
    </location>
</feature>
<dbReference type="InterPro" id="IPR003945">
    <property type="entry name" value="NU5C-like"/>
</dbReference>
<evidence type="ECO:0000256" key="3">
    <source>
        <dbReference type="ARBA" id="ARBA00022989"/>
    </source>
</evidence>
<dbReference type="PRINTS" id="PR01435">
    <property type="entry name" value="NPOXDRDTASE5"/>
</dbReference>
<dbReference type="GO" id="GO:0042773">
    <property type="term" value="P:ATP synthesis coupled electron transport"/>
    <property type="evidence" value="ECO:0007669"/>
    <property type="project" value="InterPro"/>
</dbReference>
<feature type="transmembrane region" description="Helical" evidence="6">
    <location>
        <begin position="637"/>
        <end position="656"/>
    </location>
</feature>
<feature type="transmembrane region" description="Helical" evidence="6">
    <location>
        <begin position="323"/>
        <end position="349"/>
    </location>
</feature>
<keyword evidence="3 6" id="KW-1133">Transmembrane helix</keyword>
<feature type="transmembrane region" description="Helical" evidence="6">
    <location>
        <begin position="295"/>
        <end position="316"/>
    </location>
</feature>
<feature type="transmembrane region" description="Helical" evidence="6">
    <location>
        <begin position="35"/>
        <end position="55"/>
    </location>
</feature>
<feature type="transmembrane region" description="Helical" evidence="6">
    <location>
        <begin position="392"/>
        <end position="418"/>
    </location>
</feature>
<evidence type="ECO:0000256" key="1">
    <source>
        <dbReference type="ARBA" id="ARBA00004127"/>
    </source>
</evidence>
<evidence type="ECO:0000259" key="8">
    <source>
        <dbReference type="Pfam" id="PF00662"/>
    </source>
</evidence>
<dbReference type="GO" id="GO:0003954">
    <property type="term" value="F:NADH dehydrogenase activity"/>
    <property type="evidence" value="ECO:0007669"/>
    <property type="project" value="TreeGrafter"/>
</dbReference>
<feature type="transmembrane region" description="Helical" evidence="6">
    <location>
        <begin position="75"/>
        <end position="102"/>
    </location>
</feature>
<dbReference type="RefSeq" id="WP_109667968.1">
    <property type="nucleotide sequence ID" value="NZ_QGGH01000006.1"/>
</dbReference>
<dbReference type="Pfam" id="PF00662">
    <property type="entry name" value="Proton_antipo_N"/>
    <property type="match status" value="1"/>
</dbReference>
<feature type="transmembrane region" description="Helical" evidence="6">
    <location>
        <begin position="177"/>
        <end position="208"/>
    </location>
</feature>
<dbReference type="PANTHER" id="PTHR42829:SF2">
    <property type="entry name" value="NADH-UBIQUINONE OXIDOREDUCTASE CHAIN 5"/>
    <property type="match status" value="1"/>
</dbReference>
<organism evidence="9 10">
    <name type="scientific">Rhizobium loti</name>
    <name type="common">Mesorhizobium loti</name>
    <dbReference type="NCBI Taxonomy" id="381"/>
    <lineage>
        <taxon>Bacteria</taxon>
        <taxon>Pseudomonadati</taxon>
        <taxon>Pseudomonadota</taxon>
        <taxon>Alphaproteobacteria</taxon>
        <taxon>Hyphomicrobiales</taxon>
        <taxon>Phyllobacteriaceae</taxon>
        <taxon>Mesorhizobium</taxon>
    </lineage>
</organism>
<dbReference type="NCBIfam" id="NF005141">
    <property type="entry name" value="PRK06590.1"/>
    <property type="match status" value="1"/>
</dbReference>
<gene>
    <name evidence="9" type="ORF">C8D77_10691</name>
</gene>
<dbReference type="InterPro" id="IPR018393">
    <property type="entry name" value="NADHpl_OxRdtase_5_subgr"/>
</dbReference>
<dbReference type="Pfam" id="PF00361">
    <property type="entry name" value="Proton_antipo_M"/>
    <property type="match status" value="1"/>
</dbReference>
<keyword evidence="4 6" id="KW-0472">Membrane</keyword>
<protein>
    <submittedName>
        <fullName evidence="9">NADH dehydrogenase subunit L</fullName>
    </submittedName>
</protein>
<reference evidence="9 10" key="1">
    <citation type="submission" date="2018-05" db="EMBL/GenBank/DDBJ databases">
        <title>Genomic Encyclopedia of Type Strains, Phase IV (KMG-IV): sequencing the most valuable type-strain genomes for metagenomic binning, comparative biology and taxonomic classification.</title>
        <authorList>
            <person name="Goeker M."/>
        </authorList>
    </citation>
    <scope>NUCLEOTIDE SEQUENCE [LARGE SCALE GENOMIC DNA]</scope>
    <source>
        <strain evidence="9 10">DSM 2626</strain>
    </source>
</reference>
<name>A0A8E3B4C2_RHILI</name>
<evidence type="ECO:0000259" key="7">
    <source>
        <dbReference type="Pfam" id="PF00361"/>
    </source>
</evidence>
<dbReference type="GO" id="GO:0015990">
    <property type="term" value="P:electron transport coupled proton transport"/>
    <property type="evidence" value="ECO:0007669"/>
    <property type="project" value="TreeGrafter"/>
</dbReference>
<keyword evidence="2 5" id="KW-0812">Transmembrane</keyword>
<comment type="caution">
    <text evidence="9">The sequence shown here is derived from an EMBL/GenBank/DDBJ whole genome shotgun (WGS) entry which is preliminary data.</text>
</comment>
<feature type="transmembrane region" description="Helical" evidence="6">
    <location>
        <begin position="482"/>
        <end position="504"/>
    </location>
</feature>
<feature type="transmembrane region" description="Helical" evidence="6">
    <location>
        <begin position="355"/>
        <end position="372"/>
    </location>
</feature>
<dbReference type="PRINTS" id="PR01434">
    <property type="entry name" value="NADHDHGNASE5"/>
</dbReference>
<dbReference type="GO" id="GO:0012505">
    <property type="term" value="C:endomembrane system"/>
    <property type="evidence" value="ECO:0007669"/>
    <property type="project" value="UniProtKB-SubCell"/>
</dbReference>
<feature type="transmembrane region" description="Helical" evidence="6">
    <location>
        <begin position="438"/>
        <end position="461"/>
    </location>
</feature>
<feature type="transmembrane region" description="Helical" evidence="6">
    <location>
        <begin position="228"/>
        <end position="244"/>
    </location>
</feature>
<dbReference type="InterPro" id="IPR001750">
    <property type="entry name" value="ND/Mrp_TM"/>
</dbReference>
<feature type="transmembrane region" description="Helical" evidence="6">
    <location>
        <begin position="137"/>
        <end position="156"/>
    </location>
</feature>
<dbReference type="GO" id="GO:0008137">
    <property type="term" value="F:NADH dehydrogenase (ubiquinone) activity"/>
    <property type="evidence" value="ECO:0007669"/>
    <property type="project" value="InterPro"/>
</dbReference>
<feature type="domain" description="NADH:quinone oxidoreductase/Mrp antiporter transmembrane" evidence="7">
    <location>
        <begin position="131"/>
        <end position="439"/>
    </location>
</feature>
<dbReference type="PANTHER" id="PTHR42829">
    <property type="entry name" value="NADH-UBIQUINONE OXIDOREDUCTASE CHAIN 5"/>
    <property type="match status" value="1"/>
</dbReference>
<dbReference type="Gene3D" id="1.20.5.2700">
    <property type="match status" value="1"/>
</dbReference>
<dbReference type="GeneID" id="61053726"/>
<feature type="transmembrane region" description="Helical" evidence="6">
    <location>
        <begin position="6"/>
        <end position="23"/>
    </location>
</feature>
<dbReference type="Proteomes" id="UP000245631">
    <property type="component" value="Unassembled WGS sequence"/>
</dbReference>
<evidence type="ECO:0000256" key="4">
    <source>
        <dbReference type="ARBA" id="ARBA00023136"/>
    </source>
</evidence>
<evidence type="ECO:0000313" key="9">
    <source>
        <dbReference type="EMBL" id="PWJ89770.1"/>
    </source>
</evidence>
<feature type="domain" description="NADH-Ubiquinone oxidoreductase (complex I) chain 5 N-terminal" evidence="8">
    <location>
        <begin position="65"/>
        <end position="115"/>
    </location>
</feature>
<evidence type="ECO:0000256" key="6">
    <source>
        <dbReference type="SAM" id="Phobius"/>
    </source>
</evidence>
<accession>A0A8E3B4C2</accession>
<evidence type="ECO:0000256" key="2">
    <source>
        <dbReference type="ARBA" id="ARBA00022692"/>
    </source>
</evidence>